<proteinExistence type="inferred from homology"/>
<dbReference type="EMBL" id="JAEQNB010000004">
    <property type="protein sequence ID" value="MBL0387846.1"/>
    <property type="molecule type" value="Genomic_DNA"/>
</dbReference>
<dbReference type="PANTHER" id="PTHR43337:SF2">
    <property type="entry name" value="XANTHINE_URACIL PERMEASE"/>
    <property type="match status" value="1"/>
</dbReference>
<feature type="transmembrane region" description="Helical" evidence="7">
    <location>
        <begin position="282"/>
        <end position="302"/>
    </location>
</feature>
<evidence type="ECO:0000256" key="3">
    <source>
        <dbReference type="ARBA" id="ARBA00022448"/>
    </source>
</evidence>
<evidence type="ECO:0000256" key="5">
    <source>
        <dbReference type="ARBA" id="ARBA00022989"/>
    </source>
</evidence>
<dbReference type="Pfam" id="PF00860">
    <property type="entry name" value="Xan_ur_permease"/>
    <property type="match status" value="1"/>
</dbReference>
<dbReference type="InterPro" id="IPR045018">
    <property type="entry name" value="Azg-like"/>
</dbReference>
<evidence type="ECO:0000256" key="6">
    <source>
        <dbReference type="ARBA" id="ARBA00023136"/>
    </source>
</evidence>
<protein>
    <submittedName>
        <fullName evidence="8">NCS2 family permease</fullName>
    </submittedName>
</protein>
<feature type="transmembrane region" description="Helical" evidence="7">
    <location>
        <begin position="411"/>
        <end position="430"/>
    </location>
</feature>
<accession>A0ABS1JC40</accession>
<organism evidence="8 9">
    <name type="scientific">Tumebacillus amylolyticus</name>
    <dbReference type="NCBI Taxonomy" id="2801339"/>
    <lineage>
        <taxon>Bacteria</taxon>
        <taxon>Bacillati</taxon>
        <taxon>Bacillota</taxon>
        <taxon>Bacilli</taxon>
        <taxon>Bacillales</taxon>
        <taxon>Alicyclobacillaceae</taxon>
        <taxon>Tumebacillus</taxon>
    </lineage>
</organism>
<comment type="similarity">
    <text evidence="2">Belongs to the nucleobase:cation symporter-2 (NCS2) (TC 2.A.40) family. Azg-like subfamily.</text>
</comment>
<feature type="transmembrane region" description="Helical" evidence="7">
    <location>
        <begin position="78"/>
        <end position="98"/>
    </location>
</feature>
<dbReference type="Proteomes" id="UP000602284">
    <property type="component" value="Unassembled WGS sequence"/>
</dbReference>
<comment type="caution">
    <text evidence="8">The sequence shown here is derived from an EMBL/GenBank/DDBJ whole genome shotgun (WGS) entry which is preliminary data.</text>
</comment>
<sequence length="431" mass="45171">MLNLFQRVFGLREHGTTLKTEVMAGMTSFFTIVYIVAVNSAILADAGIPMAGGVLATVLTACFGCLLMGFYANAPLMLVPGMGVNAFFVYTIVHSMGLSWQEGLAAVFLSGVLFAVTAFTRLAGWLSEAIPQSLKEAITVGIGLLLTFIGLQKGSLVAASSTTFVQMGDLSSPEALVTVLTLLVTLVLFFRGVKGAFLLSILVGTGLGWVFGLVQPGETASAASSASIWDGFSVIGALSFAKVGSISFWMATFSLTMILVFENMGILHGFVPEQKFKRSFQANAISVISSGFFGTSPTVTTVENAAGLAAGGKTGLTALTAGGLFLLSLFFLPFIQIIPGCAIAPVLIVIGGLMIQNVQNIKFQDITEGFPAFLIIVLIPLTYSIADGIAFGFIAYPVLKLALGRHKEISMPAVVIAGLFLVDLVLNAMGV</sequence>
<feature type="transmembrane region" description="Helical" evidence="7">
    <location>
        <begin position="50"/>
        <end position="71"/>
    </location>
</feature>
<dbReference type="RefSeq" id="WP_201636529.1">
    <property type="nucleotide sequence ID" value="NZ_JAEQNB010000004.1"/>
</dbReference>
<name>A0ABS1JC40_9BACL</name>
<evidence type="ECO:0000256" key="7">
    <source>
        <dbReference type="SAM" id="Phobius"/>
    </source>
</evidence>
<feature type="transmembrane region" description="Helical" evidence="7">
    <location>
        <begin position="104"/>
        <end position="126"/>
    </location>
</feature>
<gene>
    <name evidence="8" type="ORF">JJB07_14490</name>
</gene>
<evidence type="ECO:0000256" key="2">
    <source>
        <dbReference type="ARBA" id="ARBA00005697"/>
    </source>
</evidence>
<evidence type="ECO:0000313" key="8">
    <source>
        <dbReference type="EMBL" id="MBL0387846.1"/>
    </source>
</evidence>
<feature type="transmembrane region" description="Helical" evidence="7">
    <location>
        <begin position="337"/>
        <end position="358"/>
    </location>
</feature>
<feature type="transmembrane region" description="Helical" evidence="7">
    <location>
        <begin position="370"/>
        <end position="399"/>
    </location>
</feature>
<dbReference type="InterPro" id="IPR006043">
    <property type="entry name" value="NCS2"/>
</dbReference>
<feature type="transmembrane region" description="Helical" evidence="7">
    <location>
        <begin position="234"/>
        <end position="261"/>
    </location>
</feature>
<reference evidence="8 9" key="1">
    <citation type="submission" date="2021-01" db="EMBL/GenBank/DDBJ databases">
        <title>Tumebacillus sp. strain ITR2 16S ribosomal RNA gene Genome sequencing and assembly.</title>
        <authorList>
            <person name="Kang M."/>
        </authorList>
    </citation>
    <scope>NUCLEOTIDE SEQUENCE [LARGE SCALE GENOMIC DNA]</scope>
    <source>
        <strain evidence="8 9">ITR2</strain>
    </source>
</reference>
<keyword evidence="9" id="KW-1185">Reference proteome</keyword>
<feature type="transmembrane region" description="Helical" evidence="7">
    <location>
        <begin position="138"/>
        <end position="158"/>
    </location>
</feature>
<feature type="transmembrane region" description="Helical" evidence="7">
    <location>
        <begin position="196"/>
        <end position="214"/>
    </location>
</feature>
<dbReference type="PANTHER" id="PTHR43337">
    <property type="entry name" value="XANTHINE/URACIL PERMEASE C887.17-RELATED"/>
    <property type="match status" value="1"/>
</dbReference>
<feature type="transmembrane region" description="Helical" evidence="7">
    <location>
        <begin position="21"/>
        <end position="44"/>
    </location>
</feature>
<evidence type="ECO:0000313" key="9">
    <source>
        <dbReference type="Proteomes" id="UP000602284"/>
    </source>
</evidence>
<comment type="subcellular location">
    <subcellularLocation>
        <location evidence="1">Membrane</location>
        <topology evidence="1">Multi-pass membrane protein</topology>
    </subcellularLocation>
</comment>
<keyword evidence="3" id="KW-0813">Transport</keyword>
<keyword evidence="5 7" id="KW-1133">Transmembrane helix</keyword>
<keyword evidence="6 7" id="KW-0472">Membrane</keyword>
<evidence type="ECO:0000256" key="1">
    <source>
        <dbReference type="ARBA" id="ARBA00004141"/>
    </source>
</evidence>
<feature type="transmembrane region" description="Helical" evidence="7">
    <location>
        <begin position="170"/>
        <end position="189"/>
    </location>
</feature>
<evidence type="ECO:0000256" key="4">
    <source>
        <dbReference type="ARBA" id="ARBA00022692"/>
    </source>
</evidence>
<keyword evidence="4 7" id="KW-0812">Transmembrane</keyword>